<evidence type="ECO:0000256" key="1">
    <source>
        <dbReference type="SAM" id="MobiDB-lite"/>
    </source>
</evidence>
<dbReference type="GO" id="GO:0016798">
    <property type="term" value="F:hydrolase activity, acting on glycosyl bonds"/>
    <property type="evidence" value="ECO:0007669"/>
    <property type="project" value="UniProtKB-KW"/>
</dbReference>
<sequence>MKYALLLALLGGGTPAAAQSVDPFLSGPIGAERCVGGDETPCDISPGVRYWRIVRAGDAPLVMHVAEIDLTRSDVQVKVTPADRSAGMEYRAQTASDYLARFGAVLAVNASYFLPFVGGSKGGGDFVPQPGQAAAASGAVISDGATVSPVEGIDARVDSMICFAPTRAAIVEGQVCPAGFTEGVSAGPRILKAGEFVPRRRLGRDGVFHGATELTPEEAAQPAAAPPGSGGGPRTVAGLNADGTKLWLVVADGRQPGWSLGASTDDILALFRKLGASDVMSLDGGGSATMVARGPAGPIVMSRPIHTGVPGRQRPLGNHIGVFVGDAAPPARGLSTLLPPLQPREISRLKARMEYVYGAPEARQGVAVDAQNIYAVVNTAIGKYSRADGRLLARWASPRGGMLRHLNSCIVMDTELVCAHSNHPEVPMGSSVEIFDTATLAHKASHSLGNMDEGSLTFAEPMASGWLLGFSHYSDETGVPFKSSDYSSIISVDDQWRRTGGWLIPPSIRKKMAPQAASGGAIGPDGFLYLFGHTLPELYVLAKPRMGVELLHVATIDLDAGGQAFAFDPAEPRRIFAIDRPAGEVRAFRLPEIGLGEGDRFQRRPAAKRRR</sequence>
<keyword evidence="4" id="KW-0378">Hydrolase</keyword>
<feature type="domain" description="Phosphodiester glycosidase" evidence="3">
    <location>
        <begin position="103"/>
        <end position="323"/>
    </location>
</feature>
<comment type="caution">
    <text evidence="4">The sequence shown here is derived from an EMBL/GenBank/DDBJ whole genome shotgun (WGS) entry which is preliminary data.</text>
</comment>
<feature type="region of interest" description="Disordered" evidence="1">
    <location>
        <begin position="213"/>
        <end position="235"/>
    </location>
</feature>
<reference evidence="4" key="1">
    <citation type="submission" date="2021-08" db="EMBL/GenBank/DDBJ databases">
        <title>Sphingopyxis panaciterrulae sp. nov., isolated from the surface water of the Yellow Sea.</title>
        <authorList>
            <person name="Gao Z."/>
            <person name="Zhang D."/>
            <person name="Zhang A."/>
        </authorList>
    </citation>
    <scope>NUCLEOTIDE SEQUENCE</scope>
    <source>
        <strain evidence="4">XHP0097</strain>
    </source>
</reference>
<protein>
    <submittedName>
        <fullName evidence="4">Phosphodiester glycosidase family protein</fullName>
    </submittedName>
</protein>
<gene>
    <name evidence="4" type="ORF">K5P26_02485</name>
</gene>
<dbReference type="PANTHER" id="PTHR40446">
    <property type="entry name" value="N-ACETYLGLUCOSAMINE-1-PHOSPHODIESTER ALPHA-N-ACETYLGLUCOSAMINIDASE"/>
    <property type="match status" value="1"/>
</dbReference>
<dbReference type="InterPro" id="IPR018711">
    <property type="entry name" value="NAGPA"/>
</dbReference>
<keyword evidence="5" id="KW-1185">Reference proteome</keyword>
<proteinExistence type="predicted"/>
<feature type="compositionally biased region" description="Low complexity" evidence="1">
    <location>
        <begin position="217"/>
        <end position="227"/>
    </location>
</feature>
<evidence type="ECO:0000313" key="5">
    <source>
        <dbReference type="Proteomes" id="UP001166571"/>
    </source>
</evidence>
<name>A0ABS7MB66_9SPHN</name>
<dbReference type="EMBL" id="JAILXK010000001">
    <property type="protein sequence ID" value="MBY4636006.1"/>
    <property type="molecule type" value="Genomic_DNA"/>
</dbReference>
<dbReference type="PANTHER" id="PTHR40446:SF2">
    <property type="entry name" value="N-ACETYLGLUCOSAMINE-1-PHOSPHODIESTER ALPHA-N-ACETYLGLUCOSAMINIDASE"/>
    <property type="match status" value="1"/>
</dbReference>
<organism evidence="4 5">
    <name type="scientific">Sphingopyxis jiangsuensis</name>
    <dbReference type="NCBI Taxonomy" id="2871171"/>
    <lineage>
        <taxon>Bacteria</taxon>
        <taxon>Pseudomonadati</taxon>
        <taxon>Pseudomonadota</taxon>
        <taxon>Alphaproteobacteria</taxon>
        <taxon>Sphingomonadales</taxon>
        <taxon>Sphingomonadaceae</taxon>
        <taxon>Sphingopyxis</taxon>
    </lineage>
</organism>
<dbReference type="RefSeq" id="WP_222135652.1">
    <property type="nucleotide sequence ID" value="NZ_JAILXK010000001.1"/>
</dbReference>
<feature type="signal peptide" evidence="2">
    <location>
        <begin position="1"/>
        <end position="18"/>
    </location>
</feature>
<feature type="chain" id="PRO_5045050358" evidence="2">
    <location>
        <begin position="19"/>
        <end position="611"/>
    </location>
</feature>
<keyword evidence="4" id="KW-0326">Glycosidase</keyword>
<evidence type="ECO:0000259" key="3">
    <source>
        <dbReference type="Pfam" id="PF09992"/>
    </source>
</evidence>
<dbReference type="Pfam" id="PF09992">
    <property type="entry name" value="NAGPA"/>
    <property type="match status" value="1"/>
</dbReference>
<evidence type="ECO:0000313" key="4">
    <source>
        <dbReference type="EMBL" id="MBY4636006.1"/>
    </source>
</evidence>
<evidence type="ECO:0000256" key="2">
    <source>
        <dbReference type="SAM" id="SignalP"/>
    </source>
</evidence>
<dbReference type="Proteomes" id="UP001166571">
    <property type="component" value="Unassembled WGS sequence"/>
</dbReference>
<accession>A0ABS7MB66</accession>
<keyword evidence="2" id="KW-0732">Signal</keyword>